<reference evidence="1 2" key="1">
    <citation type="journal article" date="2014" name="PLoS Genet.">
        <title>Phylogenetically driven sequencing of extremely halophilic archaea reveals strategies for static and dynamic osmo-response.</title>
        <authorList>
            <person name="Becker E.A."/>
            <person name="Seitzer P.M."/>
            <person name="Tritt A."/>
            <person name="Larsen D."/>
            <person name="Krusor M."/>
            <person name="Yao A.I."/>
            <person name="Wu D."/>
            <person name="Madern D."/>
            <person name="Eisen J.A."/>
            <person name="Darling A.E."/>
            <person name="Facciotti M.T."/>
        </authorList>
    </citation>
    <scope>NUCLEOTIDE SEQUENCE [LARGE SCALE GENOMIC DNA]</scope>
    <source>
        <strain evidence="1 2">GA33</strain>
    </source>
</reference>
<dbReference type="AlphaFoldDB" id="L9VKY1"/>
<sequence>MIEDPSRWGDPDDPVCGCWLQLTDHVHPDLEQLVDHWEWVEWWIPILENVPESGSGISNSEKLIQSVSMGSRHIVQQPLPIVNSSEMRA</sequence>
<evidence type="ECO:0000313" key="2">
    <source>
        <dbReference type="Proteomes" id="UP000011599"/>
    </source>
</evidence>
<proteinExistence type="predicted"/>
<protein>
    <submittedName>
        <fullName evidence="1">Uncharacterized protein</fullName>
    </submittedName>
</protein>
<organism evidence="1 2">
    <name type="scientific">Natronorubrum tibetense GA33</name>
    <dbReference type="NCBI Taxonomy" id="1114856"/>
    <lineage>
        <taxon>Archaea</taxon>
        <taxon>Methanobacteriati</taxon>
        <taxon>Methanobacteriota</taxon>
        <taxon>Stenosarchaea group</taxon>
        <taxon>Halobacteria</taxon>
        <taxon>Halobacteriales</taxon>
        <taxon>Natrialbaceae</taxon>
        <taxon>Natronorubrum</taxon>
    </lineage>
</organism>
<dbReference type="Proteomes" id="UP000011599">
    <property type="component" value="Unassembled WGS sequence"/>
</dbReference>
<keyword evidence="2" id="KW-1185">Reference proteome</keyword>
<comment type="caution">
    <text evidence="1">The sequence shown here is derived from an EMBL/GenBank/DDBJ whole genome shotgun (WGS) entry which is preliminary data.</text>
</comment>
<evidence type="ECO:0000313" key="1">
    <source>
        <dbReference type="EMBL" id="ELY37809.1"/>
    </source>
</evidence>
<gene>
    <name evidence="1" type="ORF">C496_19945</name>
</gene>
<name>L9VKY1_9EURY</name>
<dbReference type="PATRIC" id="fig|1114856.3.peg.4117"/>
<accession>L9VKY1</accession>
<dbReference type="EMBL" id="AOHW01000045">
    <property type="protein sequence ID" value="ELY37809.1"/>
    <property type="molecule type" value="Genomic_DNA"/>
</dbReference>